<name>A0A087SWU3_STEMI</name>
<organism evidence="3 4">
    <name type="scientific">Stegodyphus mimosarum</name>
    <name type="common">African social velvet spider</name>
    <dbReference type="NCBI Taxonomy" id="407821"/>
    <lineage>
        <taxon>Eukaryota</taxon>
        <taxon>Metazoa</taxon>
        <taxon>Ecdysozoa</taxon>
        <taxon>Arthropoda</taxon>
        <taxon>Chelicerata</taxon>
        <taxon>Arachnida</taxon>
        <taxon>Araneae</taxon>
        <taxon>Araneomorphae</taxon>
        <taxon>Entelegynae</taxon>
        <taxon>Eresoidea</taxon>
        <taxon>Eresidae</taxon>
        <taxon>Stegodyphus</taxon>
    </lineage>
</organism>
<evidence type="ECO:0000313" key="4">
    <source>
        <dbReference type="Proteomes" id="UP000054359"/>
    </source>
</evidence>
<reference evidence="3 4" key="1">
    <citation type="submission" date="2013-11" db="EMBL/GenBank/DDBJ databases">
        <title>Genome sequencing of Stegodyphus mimosarum.</title>
        <authorList>
            <person name="Bechsgaard J."/>
        </authorList>
    </citation>
    <scope>NUCLEOTIDE SEQUENCE [LARGE SCALE GENOMIC DNA]</scope>
</reference>
<dbReference type="OMA" id="ADWIVIN"/>
<feature type="region of interest" description="Disordered" evidence="1">
    <location>
        <begin position="183"/>
        <end position="214"/>
    </location>
</feature>
<dbReference type="PANTHER" id="PTHR23317:SF76">
    <property type="entry name" value="LD20667P"/>
    <property type="match status" value="1"/>
</dbReference>
<keyword evidence="4" id="KW-1185">Reference proteome</keyword>
<dbReference type="GO" id="GO:0007264">
    <property type="term" value="P:small GTPase-mediated signal transduction"/>
    <property type="evidence" value="ECO:0007669"/>
    <property type="project" value="InterPro"/>
</dbReference>
<dbReference type="STRING" id="407821.A0A087SWU3"/>
<dbReference type="Pfam" id="PF11878">
    <property type="entry name" value="DOCK_C-D_N"/>
    <property type="match status" value="1"/>
</dbReference>
<evidence type="ECO:0000256" key="1">
    <source>
        <dbReference type="SAM" id="MobiDB-lite"/>
    </source>
</evidence>
<gene>
    <name evidence="3" type="ORF">X975_02822</name>
</gene>
<feature type="compositionally biased region" description="Polar residues" evidence="1">
    <location>
        <begin position="198"/>
        <end position="211"/>
    </location>
</feature>
<protein>
    <submittedName>
        <fullName evidence="3">Dedicator of cytokinesis protein 7</fullName>
    </submittedName>
</protein>
<dbReference type="InterPro" id="IPR021816">
    <property type="entry name" value="DOCK_C/D_N"/>
</dbReference>
<proteinExistence type="predicted"/>
<sequence>MEIRQRAFAQKLKWQHNADIRQQISTISSQQSKQDIAPKHAVLPGKVPLNDVVDPLDFEEFLDQHRDQIECDTFRHMLDFPEDDIEIGILPHKCRTLEHVVPDDEVGELNQQVKDCIQCYTADWIVINRRYQQYSSSFCSYENISDKQNVAKSVPKQEFEIDMSVSACNYKSDETRLKQINEQPSQQPPLAEDEDTSDSSAPPSNRQSFQLADTPRGSWASSVFDLRNSLADPLIPSLLDHTPSEALDYMNEIKRQENRTDSVFALYPPMDDEEFIEKRFPGPVPKEHIGHRLIVKCLALKLDLEIEPIFGIMALYDAKEK</sequence>
<dbReference type="EMBL" id="KK112313">
    <property type="protein sequence ID" value="KFM57332.1"/>
    <property type="molecule type" value="Genomic_DNA"/>
</dbReference>
<evidence type="ECO:0000259" key="2">
    <source>
        <dbReference type="Pfam" id="PF11878"/>
    </source>
</evidence>
<dbReference type="Proteomes" id="UP000054359">
    <property type="component" value="Unassembled WGS sequence"/>
</dbReference>
<feature type="domain" description="Dedicator of cytokinesis C/D N-terminal" evidence="2">
    <location>
        <begin position="51"/>
        <end position="162"/>
    </location>
</feature>
<dbReference type="OrthoDB" id="6538057at2759"/>
<dbReference type="PANTHER" id="PTHR23317">
    <property type="entry name" value="DEDICATOR OF CYTOKINESIS DOCK"/>
    <property type="match status" value="1"/>
</dbReference>
<evidence type="ECO:0000313" key="3">
    <source>
        <dbReference type="EMBL" id="KFM57332.1"/>
    </source>
</evidence>
<feature type="non-terminal residue" evidence="3">
    <location>
        <position position="321"/>
    </location>
</feature>
<dbReference type="AlphaFoldDB" id="A0A087SWU3"/>
<dbReference type="GO" id="GO:0005085">
    <property type="term" value="F:guanyl-nucleotide exchange factor activity"/>
    <property type="evidence" value="ECO:0007669"/>
    <property type="project" value="InterPro"/>
</dbReference>
<dbReference type="InterPro" id="IPR026791">
    <property type="entry name" value="DOCK"/>
</dbReference>
<accession>A0A087SWU3</accession>